<sequence>MIVEMADKTRCIPEGILENVVAKIDKFSFPFDFVIIDTKESSNKTIILGRLFLATIHTEINVFTRKVSLRIKEDRIKIKMNKQDFHFTTSISENLSNKHLEEGSTSQEIRVNIYDTDLNESCIQDNQLHDELNKLGGRTGEKTITEDQEDPEKCRETMTRAIIKVMVNKLPEEWFSRVSEDKDDLEGIIDYLEPTLYDGFIDLYDEAYKQRRNNKFRGGTGEKTITKYPNDPKKCWETMTRAIIGSMVNKLPEEWFLGVNEDKDDLEGIIDYLEPTLYDGIIDPDDEAYKQRRNKLLGMPYSEPPLILKEGA</sequence>
<dbReference type="Gene3D" id="2.40.70.10">
    <property type="entry name" value="Acid Proteases"/>
    <property type="match status" value="1"/>
</dbReference>
<proteinExistence type="predicted"/>
<evidence type="ECO:0008006" key="2">
    <source>
        <dbReference type="Google" id="ProtNLM"/>
    </source>
</evidence>
<name>A0A6L2JG73_TANCI</name>
<evidence type="ECO:0000313" key="1">
    <source>
        <dbReference type="EMBL" id="GEU35926.1"/>
    </source>
</evidence>
<dbReference type="EMBL" id="BKCJ010000748">
    <property type="protein sequence ID" value="GEU35926.1"/>
    <property type="molecule type" value="Genomic_DNA"/>
</dbReference>
<organism evidence="1">
    <name type="scientific">Tanacetum cinerariifolium</name>
    <name type="common">Dalmatian daisy</name>
    <name type="synonym">Chrysanthemum cinerariifolium</name>
    <dbReference type="NCBI Taxonomy" id="118510"/>
    <lineage>
        <taxon>Eukaryota</taxon>
        <taxon>Viridiplantae</taxon>
        <taxon>Streptophyta</taxon>
        <taxon>Embryophyta</taxon>
        <taxon>Tracheophyta</taxon>
        <taxon>Spermatophyta</taxon>
        <taxon>Magnoliopsida</taxon>
        <taxon>eudicotyledons</taxon>
        <taxon>Gunneridae</taxon>
        <taxon>Pentapetalae</taxon>
        <taxon>asterids</taxon>
        <taxon>campanulids</taxon>
        <taxon>Asterales</taxon>
        <taxon>Asteraceae</taxon>
        <taxon>Asteroideae</taxon>
        <taxon>Anthemideae</taxon>
        <taxon>Anthemidinae</taxon>
        <taxon>Tanacetum</taxon>
    </lineage>
</organism>
<gene>
    <name evidence="1" type="ORF">Tci_007904</name>
</gene>
<reference evidence="1" key="1">
    <citation type="journal article" date="2019" name="Sci. Rep.">
        <title>Draft genome of Tanacetum cinerariifolium, the natural source of mosquito coil.</title>
        <authorList>
            <person name="Yamashiro T."/>
            <person name="Shiraishi A."/>
            <person name="Satake H."/>
            <person name="Nakayama K."/>
        </authorList>
    </citation>
    <scope>NUCLEOTIDE SEQUENCE</scope>
</reference>
<dbReference type="InterPro" id="IPR021109">
    <property type="entry name" value="Peptidase_aspartic_dom_sf"/>
</dbReference>
<dbReference type="AlphaFoldDB" id="A0A6L2JG73"/>
<dbReference type="PANTHER" id="PTHR33067">
    <property type="entry name" value="RNA-DIRECTED DNA POLYMERASE-RELATED"/>
    <property type="match status" value="1"/>
</dbReference>
<protein>
    <recommendedName>
        <fullName evidence="2">Reverse transcriptase domain-containing protein</fullName>
    </recommendedName>
</protein>
<accession>A0A6L2JG73</accession>
<dbReference type="PANTHER" id="PTHR33067:SF35">
    <property type="entry name" value="ASPARTIC PEPTIDASE DDI1-TYPE DOMAIN-CONTAINING PROTEIN"/>
    <property type="match status" value="1"/>
</dbReference>
<comment type="caution">
    <text evidence="1">The sequence shown here is derived from an EMBL/GenBank/DDBJ whole genome shotgun (WGS) entry which is preliminary data.</text>
</comment>